<feature type="non-terminal residue" evidence="2">
    <location>
        <position position="67"/>
    </location>
</feature>
<accession>A0AAV5WKN5</accession>
<feature type="non-terminal residue" evidence="2">
    <location>
        <position position="1"/>
    </location>
</feature>
<dbReference type="Proteomes" id="UP001432322">
    <property type="component" value="Unassembled WGS sequence"/>
</dbReference>
<gene>
    <name evidence="2" type="ORF">PFISCL1PPCAC_22490</name>
</gene>
<feature type="region of interest" description="Disordered" evidence="1">
    <location>
        <begin position="47"/>
        <end position="67"/>
    </location>
</feature>
<sequence>LKMLTGRSSSRQPLLLAVRSHHFYWLSYLQFHSRSFPLRLQFVSKSDHSQLNERQKDESHAAEHPNV</sequence>
<evidence type="ECO:0000256" key="1">
    <source>
        <dbReference type="SAM" id="MobiDB-lite"/>
    </source>
</evidence>
<proteinExistence type="predicted"/>
<protein>
    <submittedName>
        <fullName evidence="2">Uncharacterized protein</fullName>
    </submittedName>
</protein>
<dbReference type="AlphaFoldDB" id="A0AAV5WKN5"/>
<comment type="caution">
    <text evidence="2">The sequence shown here is derived from an EMBL/GenBank/DDBJ whole genome shotgun (WGS) entry which is preliminary data.</text>
</comment>
<name>A0AAV5WKN5_9BILA</name>
<evidence type="ECO:0000313" key="2">
    <source>
        <dbReference type="EMBL" id="GMT31193.1"/>
    </source>
</evidence>
<dbReference type="EMBL" id="BTSY01000006">
    <property type="protein sequence ID" value="GMT31193.1"/>
    <property type="molecule type" value="Genomic_DNA"/>
</dbReference>
<keyword evidence="3" id="KW-1185">Reference proteome</keyword>
<evidence type="ECO:0000313" key="3">
    <source>
        <dbReference type="Proteomes" id="UP001432322"/>
    </source>
</evidence>
<reference evidence="2" key="1">
    <citation type="submission" date="2023-10" db="EMBL/GenBank/DDBJ databases">
        <title>Genome assembly of Pristionchus species.</title>
        <authorList>
            <person name="Yoshida K."/>
            <person name="Sommer R.J."/>
        </authorList>
    </citation>
    <scope>NUCLEOTIDE SEQUENCE</scope>
    <source>
        <strain evidence="2">RS5133</strain>
    </source>
</reference>
<organism evidence="2 3">
    <name type="scientific">Pristionchus fissidentatus</name>
    <dbReference type="NCBI Taxonomy" id="1538716"/>
    <lineage>
        <taxon>Eukaryota</taxon>
        <taxon>Metazoa</taxon>
        <taxon>Ecdysozoa</taxon>
        <taxon>Nematoda</taxon>
        <taxon>Chromadorea</taxon>
        <taxon>Rhabditida</taxon>
        <taxon>Rhabditina</taxon>
        <taxon>Diplogasteromorpha</taxon>
        <taxon>Diplogasteroidea</taxon>
        <taxon>Neodiplogasteridae</taxon>
        <taxon>Pristionchus</taxon>
    </lineage>
</organism>